<feature type="transmembrane region" description="Helical" evidence="1">
    <location>
        <begin position="40"/>
        <end position="61"/>
    </location>
</feature>
<reference evidence="2 3" key="1">
    <citation type="journal article" date="2018" name="IMA Fungus">
        <title>IMA Genome-F 10: Nine draft genome sequences of Claviceps purpurea s.lat., including C. arundinis, C. humidiphila, and C. cf. spartinae, pseudomolecules for the pitch canker pathogen Fusarium circinatum, draft genome of Davidsoniella eucalypti, Grosmannia galeiformis, Quambalaria eucalypti, and Teratosphaeria destructans.</title>
        <authorList>
            <person name="Wingfield B.D."/>
            <person name="Liu M."/>
            <person name="Nguyen H.D."/>
            <person name="Lane F.A."/>
            <person name="Morgan S.W."/>
            <person name="De Vos L."/>
            <person name="Wilken P.M."/>
            <person name="Duong T.A."/>
            <person name="Aylward J."/>
            <person name="Coetzee M.P."/>
            <person name="Dadej K."/>
            <person name="De Beer Z.W."/>
            <person name="Findlay W."/>
            <person name="Havenga M."/>
            <person name="Kolarik M."/>
            <person name="Menzies J.G."/>
            <person name="Naidoo K."/>
            <person name="Pochopski O."/>
            <person name="Shoukouhi P."/>
            <person name="Santana Q.C."/>
            <person name="Seifert K.A."/>
            <person name="Soal N."/>
            <person name="Steenkamp E.T."/>
            <person name="Tatham C.T."/>
            <person name="van der Nest M.A."/>
            <person name="Wingfield M.J."/>
        </authorList>
    </citation>
    <scope>NUCLEOTIDE SEQUENCE [LARGE SCALE GENOMIC DNA]</scope>
    <source>
        <strain evidence="2">CMW44962</strain>
    </source>
</reference>
<name>A0A9W7W232_9PEZI</name>
<evidence type="ECO:0000313" key="3">
    <source>
        <dbReference type="Proteomes" id="UP001138500"/>
    </source>
</evidence>
<keyword evidence="1" id="KW-0812">Transmembrane</keyword>
<dbReference type="AlphaFoldDB" id="A0A9W7W232"/>
<gene>
    <name evidence="2" type="ORF">Tdes44962_MAKER02884</name>
</gene>
<dbReference type="OrthoDB" id="4829316at2759"/>
<protein>
    <submittedName>
        <fullName evidence="2">Uncharacterized protein</fullName>
    </submittedName>
</protein>
<evidence type="ECO:0000313" key="2">
    <source>
        <dbReference type="EMBL" id="KAH9827437.1"/>
    </source>
</evidence>
<accession>A0A9W7W232</accession>
<dbReference type="Proteomes" id="UP001138500">
    <property type="component" value="Unassembled WGS sequence"/>
</dbReference>
<keyword evidence="3" id="KW-1185">Reference proteome</keyword>
<dbReference type="EMBL" id="RIBY02001879">
    <property type="protein sequence ID" value="KAH9827437.1"/>
    <property type="molecule type" value="Genomic_DNA"/>
</dbReference>
<sequence>MAIIGTLFKEPHPVEFRPRTGVTHAPPPFIHYARRLGGTFALYSLGLGAVFGCHFALKYLIDANNGVVGYRMKSPLKARD</sequence>
<reference evidence="2 3" key="2">
    <citation type="journal article" date="2021" name="Curr. Genet.">
        <title>Genetic response to nitrogen starvation in the aggressive Eucalyptus foliar pathogen Teratosphaeria destructans.</title>
        <authorList>
            <person name="Havenga M."/>
            <person name="Wingfield B.D."/>
            <person name="Wingfield M.J."/>
            <person name="Dreyer L.L."/>
            <person name="Roets F."/>
            <person name="Aylward J."/>
        </authorList>
    </citation>
    <scope>NUCLEOTIDE SEQUENCE [LARGE SCALE GENOMIC DNA]</scope>
    <source>
        <strain evidence="2">CMW44962</strain>
    </source>
</reference>
<organism evidence="2 3">
    <name type="scientific">Teratosphaeria destructans</name>
    <dbReference type="NCBI Taxonomy" id="418781"/>
    <lineage>
        <taxon>Eukaryota</taxon>
        <taxon>Fungi</taxon>
        <taxon>Dikarya</taxon>
        <taxon>Ascomycota</taxon>
        <taxon>Pezizomycotina</taxon>
        <taxon>Dothideomycetes</taxon>
        <taxon>Dothideomycetidae</taxon>
        <taxon>Mycosphaerellales</taxon>
        <taxon>Teratosphaeriaceae</taxon>
        <taxon>Teratosphaeria</taxon>
    </lineage>
</organism>
<comment type="caution">
    <text evidence="2">The sequence shown here is derived from an EMBL/GenBank/DDBJ whole genome shotgun (WGS) entry which is preliminary data.</text>
</comment>
<keyword evidence="1" id="KW-1133">Transmembrane helix</keyword>
<evidence type="ECO:0000256" key="1">
    <source>
        <dbReference type="SAM" id="Phobius"/>
    </source>
</evidence>
<proteinExistence type="predicted"/>
<keyword evidence="1" id="KW-0472">Membrane</keyword>